<dbReference type="InterPro" id="IPR013549">
    <property type="entry name" value="DUF1731"/>
</dbReference>
<reference evidence="4 5" key="1">
    <citation type="submission" date="2021-10" db="EMBL/GenBank/DDBJ databases">
        <title>Draft genome of Aestuariibacter halophilus JC2043.</title>
        <authorList>
            <person name="Emsley S.A."/>
            <person name="Pfannmuller K.M."/>
            <person name="Ushijima B."/>
            <person name="Saw J.H."/>
            <person name="Videau P."/>
        </authorList>
    </citation>
    <scope>NUCLEOTIDE SEQUENCE [LARGE SCALE GENOMIC DNA]</scope>
    <source>
        <strain evidence="4 5">JC2043</strain>
    </source>
</reference>
<dbReference type="EMBL" id="JAJEWP010000001">
    <property type="protein sequence ID" value="MCC2615250.1"/>
    <property type="molecule type" value="Genomic_DNA"/>
</dbReference>
<evidence type="ECO:0000259" key="3">
    <source>
        <dbReference type="Pfam" id="PF08338"/>
    </source>
</evidence>
<evidence type="ECO:0000256" key="1">
    <source>
        <dbReference type="ARBA" id="ARBA00009353"/>
    </source>
</evidence>
<name>A0ABS8G3Z7_9ALTE</name>
<dbReference type="PANTHER" id="PTHR11092">
    <property type="entry name" value="SUGAR NUCLEOTIDE EPIMERASE RELATED"/>
    <property type="match status" value="1"/>
</dbReference>
<dbReference type="CDD" id="cd05242">
    <property type="entry name" value="SDR_a8"/>
    <property type="match status" value="1"/>
</dbReference>
<dbReference type="Gene3D" id="3.40.50.720">
    <property type="entry name" value="NAD(P)-binding Rossmann-like Domain"/>
    <property type="match status" value="1"/>
</dbReference>
<sequence length="300" mass="33363">MHILITGGTGLIGSRLIPQLFSDHKLSVITRNVAMAENVLSHKVALHSSLDKFSNLDEFDAVINLAGEPIVDRRWSEEQKQRICDSRWNITERLVQLCNAGSNPPAVFISGSAIGIYGRQDDRVIDEDFSDYHDEFSHTVCQRWEDIALQAKSPQTRVCILRTGIVLSAQGGALAKMLTPFKLGLGGPIGDGQQFMSWIHIRDMIDGIVFLLNEQKCEGVYNLTAPEPVTNEAFVRSLAAHLHRPCVMRAPAFALKAMLGERADLVLYGQRVIPKRLQDAGFTFSFPTLAEAMDNLSERF</sequence>
<dbReference type="RefSeq" id="WP_229157157.1">
    <property type="nucleotide sequence ID" value="NZ_JAJEWP010000001.1"/>
</dbReference>
<accession>A0ABS8G3Z7</accession>
<comment type="similarity">
    <text evidence="1">Belongs to the NAD(P)-dependent epimerase/dehydratase family. SDR39U1 subfamily.</text>
</comment>
<feature type="domain" description="DUF1731" evidence="3">
    <location>
        <begin position="250"/>
        <end position="296"/>
    </location>
</feature>
<gene>
    <name evidence="4" type="ORF">LJ739_03230</name>
</gene>
<dbReference type="Proteomes" id="UP001520878">
    <property type="component" value="Unassembled WGS sequence"/>
</dbReference>
<dbReference type="InterPro" id="IPR001509">
    <property type="entry name" value="Epimerase_deHydtase"/>
</dbReference>
<evidence type="ECO:0000259" key="2">
    <source>
        <dbReference type="Pfam" id="PF01370"/>
    </source>
</evidence>
<evidence type="ECO:0000313" key="4">
    <source>
        <dbReference type="EMBL" id="MCC2615250.1"/>
    </source>
</evidence>
<comment type="caution">
    <text evidence="4">The sequence shown here is derived from an EMBL/GenBank/DDBJ whole genome shotgun (WGS) entry which is preliminary data.</text>
</comment>
<organism evidence="4 5">
    <name type="scientific">Fluctibacter halophilus</name>
    <dbReference type="NCBI Taxonomy" id="226011"/>
    <lineage>
        <taxon>Bacteria</taxon>
        <taxon>Pseudomonadati</taxon>
        <taxon>Pseudomonadota</taxon>
        <taxon>Gammaproteobacteria</taxon>
        <taxon>Alteromonadales</taxon>
        <taxon>Alteromonadaceae</taxon>
        <taxon>Fluctibacter</taxon>
    </lineage>
</organism>
<dbReference type="Pfam" id="PF01370">
    <property type="entry name" value="Epimerase"/>
    <property type="match status" value="1"/>
</dbReference>
<dbReference type="InterPro" id="IPR036291">
    <property type="entry name" value="NAD(P)-bd_dom_sf"/>
</dbReference>
<protein>
    <submittedName>
        <fullName evidence="4">TIGR01777 family oxidoreductase</fullName>
    </submittedName>
</protein>
<evidence type="ECO:0000313" key="5">
    <source>
        <dbReference type="Proteomes" id="UP001520878"/>
    </source>
</evidence>
<keyword evidence="5" id="KW-1185">Reference proteome</keyword>
<dbReference type="SUPFAM" id="SSF51735">
    <property type="entry name" value="NAD(P)-binding Rossmann-fold domains"/>
    <property type="match status" value="1"/>
</dbReference>
<dbReference type="Pfam" id="PF08338">
    <property type="entry name" value="DUF1731"/>
    <property type="match status" value="1"/>
</dbReference>
<dbReference type="PANTHER" id="PTHR11092:SF0">
    <property type="entry name" value="EPIMERASE FAMILY PROTEIN SDR39U1"/>
    <property type="match status" value="1"/>
</dbReference>
<dbReference type="InterPro" id="IPR010099">
    <property type="entry name" value="SDR39U1"/>
</dbReference>
<dbReference type="NCBIfam" id="TIGR01777">
    <property type="entry name" value="yfcH"/>
    <property type="match status" value="1"/>
</dbReference>
<feature type="domain" description="NAD-dependent epimerase/dehydratase" evidence="2">
    <location>
        <begin position="3"/>
        <end position="223"/>
    </location>
</feature>
<proteinExistence type="inferred from homology"/>